<feature type="transmembrane region" description="Helical" evidence="5">
    <location>
        <begin position="58"/>
        <end position="79"/>
    </location>
</feature>
<feature type="domain" description="AAA+ ATPase" evidence="6">
    <location>
        <begin position="552"/>
        <end position="721"/>
    </location>
</feature>
<dbReference type="Pfam" id="PF17871">
    <property type="entry name" value="AAA_lid_9"/>
    <property type="match status" value="1"/>
</dbReference>
<evidence type="ECO:0000259" key="7">
    <source>
        <dbReference type="SMART" id="SM01086"/>
    </source>
</evidence>
<evidence type="ECO:0000256" key="5">
    <source>
        <dbReference type="SAM" id="Phobius"/>
    </source>
</evidence>
<keyword evidence="4" id="KW-0143">Chaperone</keyword>
<dbReference type="GO" id="GO:0034605">
    <property type="term" value="P:cellular response to heat"/>
    <property type="evidence" value="ECO:0007669"/>
    <property type="project" value="TreeGrafter"/>
</dbReference>
<name>A0A1G2H236_9BACT</name>
<dbReference type="GO" id="GO:0005524">
    <property type="term" value="F:ATP binding"/>
    <property type="evidence" value="ECO:0007669"/>
    <property type="project" value="UniProtKB-KW"/>
</dbReference>
<dbReference type="EMBL" id="MHNZ01000020">
    <property type="protein sequence ID" value="OGZ56301.1"/>
    <property type="molecule type" value="Genomic_DNA"/>
</dbReference>
<organism evidence="8 9">
    <name type="scientific">Candidatus Ryanbacteria bacterium RIFCSPLOWO2_02_FULL_47_14</name>
    <dbReference type="NCBI Taxonomy" id="1802129"/>
    <lineage>
        <taxon>Bacteria</taxon>
        <taxon>Candidatus Ryaniibacteriota</taxon>
    </lineage>
</organism>
<accession>A0A1G2H236</accession>
<proteinExistence type="predicted"/>
<dbReference type="CDD" id="cd19499">
    <property type="entry name" value="RecA-like_ClpB_Hsp104-like"/>
    <property type="match status" value="1"/>
</dbReference>
<dbReference type="InterPro" id="IPR003593">
    <property type="entry name" value="AAA+_ATPase"/>
</dbReference>
<dbReference type="GO" id="GO:0016887">
    <property type="term" value="F:ATP hydrolysis activity"/>
    <property type="evidence" value="ECO:0007669"/>
    <property type="project" value="InterPro"/>
</dbReference>
<dbReference type="InterPro" id="IPR050130">
    <property type="entry name" value="ClpA_ClpB"/>
</dbReference>
<dbReference type="Gene3D" id="1.10.8.60">
    <property type="match status" value="2"/>
</dbReference>
<keyword evidence="5" id="KW-0812">Transmembrane</keyword>
<dbReference type="STRING" id="1802129.A3J04_04355"/>
<keyword evidence="5" id="KW-1133">Transmembrane helix</keyword>
<dbReference type="SMART" id="SM00382">
    <property type="entry name" value="AAA"/>
    <property type="match status" value="2"/>
</dbReference>
<dbReference type="InterPro" id="IPR001270">
    <property type="entry name" value="ClpA/B"/>
</dbReference>
<evidence type="ECO:0000313" key="9">
    <source>
        <dbReference type="Proteomes" id="UP000177954"/>
    </source>
</evidence>
<dbReference type="Proteomes" id="UP000177954">
    <property type="component" value="Unassembled WGS sequence"/>
</dbReference>
<feature type="domain" description="AAA+ ATPase" evidence="6">
    <location>
        <begin position="278"/>
        <end position="521"/>
    </location>
</feature>
<feature type="transmembrane region" description="Helical" evidence="5">
    <location>
        <begin position="21"/>
        <end position="43"/>
    </location>
</feature>
<dbReference type="PRINTS" id="PR00300">
    <property type="entry name" value="CLPPROTEASEA"/>
</dbReference>
<keyword evidence="1" id="KW-0677">Repeat</keyword>
<evidence type="ECO:0000256" key="1">
    <source>
        <dbReference type="ARBA" id="ARBA00022737"/>
    </source>
</evidence>
<dbReference type="PANTHER" id="PTHR11638">
    <property type="entry name" value="ATP-DEPENDENT CLP PROTEASE"/>
    <property type="match status" value="1"/>
</dbReference>
<evidence type="ECO:0000256" key="2">
    <source>
        <dbReference type="ARBA" id="ARBA00022741"/>
    </source>
</evidence>
<keyword evidence="5" id="KW-0472">Membrane</keyword>
<dbReference type="SUPFAM" id="SSF52540">
    <property type="entry name" value="P-loop containing nucleoside triphosphate hydrolases"/>
    <property type="match status" value="2"/>
</dbReference>
<sequence>MRTRLPLAFRLDLVSRPHTRSLFVKLFFVLSLVSFLLLLASLFTDAVLLPLVIEKTPILGVLYITTSFFLAFCFVEFYYRSHLVPFGAVTESGLRVTLAPEAARVFSYMGGGFGTDIRVSDFLAALNKTIFLRIFLVRLGIAEEDFALSINQKRAVASVRIERLLSEGLLTLSAIFVFCASEDEVLKNFFFQREVKPEILSGAAEWVESEIEEYYARTRWWLRKNLERIPGIAKDLGYGYTYNLERYASEVLPRSTRFARYARVREIEAVEEALARSREANVLLVGEAGSGKHTVVEGFAGLIYEGRVKPVLEHKRVMMLDAESITARATTKSSYEGVMITILAEAVGAGNIILVIENFPGFLASAREMGADALDILGHYISGPNLQVIALSETGAFHRDLEPNGLVAKLFEKVEMREVESNTVIYMLESSCSELEAATGKVFTYQALVRAEDLARRFIAEGVMPEKAINLLDDAASMLPSENRLVRAEDIDAVVTRRTAIPTAVAEEAESEKLLKLEQLLHEKVINQEHAVSVISDSLRRARAGLGRGRRPIGSFLFLGPTGVGKTETARSLAEIYFGGEEAMLRFDMSEFQGEDGLEKLTGSFEMKEPGVLASRLRERPFGLLLFDEFEKSSHDVRNLFLQVLDEGVFHDAFGRTVSARETIVIATSNAGANTVWELLKEGKDPSEVQEAVIDEIRKEGVLSPELLNRFDAVVVFHPLSPEQLEQVALLLLRDLARQLEKQDVHFVPSRDLARRIVEIGYDKTFGARPMRRAIQDHVEQLIARKILEGTLKRGDSFSFTAEDIASL</sequence>
<dbReference type="Pfam" id="PF07724">
    <property type="entry name" value="AAA_2"/>
    <property type="match status" value="1"/>
</dbReference>
<dbReference type="InterPro" id="IPR003959">
    <property type="entry name" value="ATPase_AAA_core"/>
</dbReference>
<dbReference type="PANTHER" id="PTHR11638:SF18">
    <property type="entry name" value="HEAT SHOCK PROTEIN 104"/>
    <property type="match status" value="1"/>
</dbReference>
<dbReference type="InterPro" id="IPR019489">
    <property type="entry name" value="Clp_ATPase_C"/>
</dbReference>
<gene>
    <name evidence="8" type="ORF">A3J04_04355</name>
</gene>
<evidence type="ECO:0000256" key="4">
    <source>
        <dbReference type="ARBA" id="ARBA00023186"/>
    </source>
</evidence>
<keyword evidence="3" id="KW-0067">ATP-binding</keyword>
<evidence type="ECO:0000259" key="6">
    <source>
        <dbReference type="SMART" id="SM00382"/>
    </source>
</evidence>
<dbReference type="AlphaFoldDB" id="A0A1G2H236"/>
<reference evidence="8 9" key="1">
    <citation type="journal article" date="2016" name="Nat. Commun.">
        <title>Thousands of microbial genomes shed light on interconnected biogeochemical processes in an aquifer system.</title>
        <authorList>
            <person name="Anantharaman K."/>
            <person name="Brown C.T."/>
            <person name="Hug L.A."/>
            <person name="Sharon I."/>
            <person name="Castelle C.J."/>
            <person name="Probst A.J."/>
            <person name="Thomas B.C."/>
            <person name="Singh A."/>
            <person name="Wilkins M.J."/>
            <person name="Karaoz U."/>
            <person name="Brodie E.L."/>
            <person name="Williams K.H."/>
            <person name="Hubbard S.S."/>
            <person name="Banfield J.F."/>
        </authorList>
    </citation>
    <scope>NUCLEOTIDE SEQUENCE [LARGE SCALE GENOMIC DNA]</scope>
</reference>
<dbReference type="InterPro" id="IPR027417">
    <property type="entry name" value="P-loop_NTPase"/>
</dbReference>
<evidence type="ECO:0008006" key="10">
    <source>
        <dbReference type="Google" id="ProtNLM"/>
    </source>
</evidence>
<evidence type="ECO:0000313" key="8">
    <source>
        <dbReference type="EMBL" id="OGZ56301.1"/>
    </source>
</evidence>
<dbReference type="InterPro" id="IPR041546">
    <property type="entry name" value="ClpA/ClpB_AAA_lid"/>
</dbReference>
<dbReference type="Gene3D" id="3.40.50.300">
    <property type="entry name" value="P-loop containing nucleotide triphosphate hydrolases"/>
    <property type="match status" value="2"/>
</dbReference>
<dbReference type="GO" id="GO:0005737">
    <property type="term" value="C:cytoplasm"/>
    <property type="evidence" value="ECO:0007669"/>
    <property type="project" value="TreeGrafter"/>
</dbReference>
<protein>
    <recommendedName>
        <fullName evidence="10">Clp R domain-containing protein</fullName>
    </recommendedName>
</protein>
<evidence type="ECO:0000256" key="3">
    <source>
        <dbReference type="ARBA" id="ARBA00022840"/>
    </source>
</evidence>
<keyword evidence="2" id="KW-0547">Nucleotide-binding</keyword>
<comment type="caution">
    <text evidence="8">The sequence shown here is derived from an EMBL/GenBank/DDBJ whole genome shotgun (WGS) entry which is preliminary data.</text>
</comment>
<dbReference type="Pfam" id="PF10431">
    <property type="entry name" value="ClpB_D2-small"/>
    <property type="match status" value="1"/>
</dbReference>
<dbReference type="SMART" id="SM01086">
    <property type="entry name" value="ClpB_D2-small"/>
    <property type="match status" value="1"/>
</dbReference>
<feature type="domain" description="Clp ATPase C-terminal" evidence="7">
    <location>
        <begin position="720"/>
        <end position="807"/>
    </location>
</feature>